<evidence type="ECO:0000256" key="6">
    <source>
        <dbReference type="ARBA" id="ARBA00022888"/>
    </source>
</evidence>
<dbReference type="CDD" id="cd01991">
    <property type="entry name" value="Asn_synthase_B_C"/>
    <property type="match status" value="1"/>
</dbReference>
<evidence type="ECO:0000256" key="8">
    <source>
        <dbReference type="ARBA" id="ARBA00048741"/>
    </source>
</evidence>
<gene>
    <name evidence="13" type="primary">asnB</name>
    <name evidence="13" type="ORF">OEV98_04305</name>
</gene>
<comment type="pathway">
    <text evidence="1">Amino-acid biosynthesis; L-asparagine biosynthesis; L-asparagine from L-aspartate (L-Gln route): step 1/1.</text>
</comment>
<dbReference type="SUPFAM" id="SSF52402">
    <property type="entry name" value="Adenine nucleotide alpha hydrolases-like"/>
    <property type="match status" value="1"/>
</dbReference>
<keyword evidence="4 10" id="KW-0547">Nucleotide-binding</keyword>
<keyword evidence="7 9" id="KW-0315">Glutamine amidotransferase</keyword>
<dbReference type="GO" id="GO:0005524">
    <property type="term" value="F:ATP binding"/>
    <property type="evidence" value="ECO:0007669"/>
    <property type="project" value="UniProtKB-KW"/>
</dbReference>
<comment type="similarity">
    <text evidence="2">Belongs to the asparagine synthetase family.</text>
</comment>
<dbReference type="InterPro" id="IPR001962">
    <property type="entry name" value="Asn_synthase"/>
</dbReference>
<organism evidence="13 14">
    <name type="scientific">Perspicuibacillus lycopersici</name>
    <dbReference type="NCBI Taxonomy" id="1325689"/>
    <lineage>
        <taxon>Bacteria</taxon>
        <taxon>Bacillati</taxon>
        <taxon>Bacillota</taxon>
        <taxon>Bacilli</taxon>
        <taxon>Bacillales</taxon>
        <taxon>Bacillaceae</taxon>
        <taxon>Perspicuibacillus</taxon>
    </lineage>
</organism>
<dbReference type="Gene3D" id="3.60.20.10">
    <property type="entry name" value="Glutamine Phosphoribosylpyrophosphate, subunit 1, domain 1"/>
    <property type="match status" value="1"/>
</dbReference>
<dbReference type="InterPro" id="IPR051786">
    <property type="entry name" value="ASN_synthetase/amidase"/>
</dbReference>
<reference evidence="13" key="1">
    <citation type="submission" date="2022-10" db="EMBL/GenBank/DDBJ databases">
        <title>Description of Fervidibacillus gen. nov. in the family Fervidibacillaceae fam. nov. with two species, Fervidibacillus albus sp. nov., and Fervidibacillus halotolerans sp. nov., isolated from tidal flat sediments.</title>
        <authorList>
            <person name="Kwon K.K."/>
            <person name="Yang S.-H."/>
        </authorList>
    </citation>
    <scope>NUCLEOTIDE SEQUENCE</scope>
    <source>
        <strain evidence="13">JCM 19140</strain>
    </source>
</reference>
<dbReference type="AlphaFoldDB" id="A0AAE3ISR7"/>
<dbReference type="Pfam" id="PF00733">
    <property type="entry name" value="Asn_synthase"/>
    <property type="match status" value="1"/>
</dbReference>
<dbReference type="InterPro" id="IPR014729">
    <property type="entry name" value="Rossmann-like_a/b/a_fold"/>
</dbReference>
<evidence type="ECO:0000256" key="1">
    <source>
        <dbReference type="ARBA" id="ARBA00005187"/>
    </source>
</evidence>
<dbReference type="RefSeq" id="WP_263071980.1">
    <property type="nucleotide sequence ID" value="NZ_JAOUSF010000002.1"/>
</dbReference>
<dbReference type="EC" id="6.3.5.4" evidence="3"/>
<keyword evidence="5 10" id="KW-0067">ATP-binding</keyword>
<evidence type="ECO:0000256" key="11">
    <source>
        <dbReference type="PIRSR" id="PIRSR001589-3"/>
    </source>
</evidence>
<dbReference type="NCBIfam" id="TIGR01536">
    <property type="entry name" value="asn_synth_AEB"/>
    <property type="match status" value="1"/>
</dbReference>
<evidence type="ECO:0000256" key="2">
    <source>
        <dbReference type="ARBA" id="ARBA00005752"/>
    </source>
</evidence>
<dbReference type="GO" id="GO:0006529">
    <property type="term" value="P:asparagine biosynthetic process"/>
    <property type="evidence" value="ECO:0007669"/>
    <property type="project" value="UniProtKB-KW"/>
</dbReference>
<evidence type="ECO:0000256" key="3">
    <source>
        <dbReference type="ARBA" id="ARBA00012737"/>
    </source>
</evidence>
<feature type="binding site" evidence="10">
    <location>
        <position position="294"/>
    </location>
    <ligand>
        <name>ATP</name>
        <dbReference type="ChEBI" id="CHEBI:30616"/>
    </ligand>
</feature>
<evidence type="ECO:0000313" key="14">
    <source>
        <dbReference type="Proteomes" id="UP001209318"/>
    </source>
</evidence>
<evidence type="ECO:0000256" key="10">
    <source>
        <dbReference type="PIRSR" id="PIRSR001589-2"/>
    </source>
</evidence>
<evidence type="ECO:0000256" key="9">
    <source>
        <dbReference type="PIRSR" id="PIRSR001589-1"/>
    </source>
</evidence>
<feature type="site" description="Important for beta-aspartyl-AMP intermediate formation" evidence="11">
    <location>
        <position position="379"/>
    </location>
</feature>
<dbReference type="InterPro" id="IPR017932">
    <property type="entry name" value="GATase_2_dom"/>
</dbReference>
<dbReference type="InterPro" id="IPR006426">
    <property type="entry name" value="Asn_synth_AEB"/>
</dbReference>
<keyword evidence="13" id="KW-0436">Ligase</keyword>
<comment type="catalytic activity">
    <reaction evidence="8">
        <text>L-aspartate + L-glutamine + ATP + H2O = L-asparagine + L-glutamate + AMP + diphosphate + H(+)</text>
        <dbReference type="Rhea" id="RHEA:12228"/>
        <dbReference type="ChEBI" id="CHEBI:15377"/>
        <dbReference type="ChEBI" id="CHEBI:15378"/>
        <dbReference type="ChEBI" id="CHEBI:29985"/>
        <dbReference type="ChEBI" id="CHEBI:29991"/>
        <dbReference type="ChEBI" id="CHEBI:30616"/>
        <dbReference type="ChEBI" id="CHEBI:33019"/>
        <dbReference type="ChEBI" id="CHEBI:58048"/>
        <dbReference type="ChEBI" id="CHEBI:58359"/>
        <dbReference type="ChEBI" id="CHEBI:456215"/>
        <dbReference type="EC" id="6.3.5.4"/>
    </reaction>
</comment>
<dbReference type="CDD" id="cd00712">
    <property type="entry name" value="AsnB"/>
    <property type="match status" value="1"/>
</dbReference>
<accession>A0AAE3ISR7</accession>
<proteinExistence type="inferred from homology"/>
<sequence>MCGITGWVDFRRNLLSEIDTLNAMTNTLSKRGPDDSNVYVKNHMAFGHKRLVVVDPSGGRQPMTRKMNDKSYTMVYNGELYNTEDIRKELLKRGHTFQGHSDTEVLLRSYIEWKEDCLKHLNGIFAFAVWDDDNEKLFIARDRLGVKPLFYSKLNNGIIFGSEIKALLAHPEVKPEIGLDGLAEVFALGPSRTPGHGVFKNIAELRPAHALTFSKDGLNVWRYWQVKSMEHTDTLNETTEKVRDLVQDAIVRQLVSDVPVCTFLSGGVDSSAISAIAAKHFEAEGKGRLHTYSIDYEDNDTYFKSNEFQPNSDKTYIDLMSKTFNTVHHSSIITNEELIHYLTEAVHVRDVPGMADIDSSLLWFCKEIKKDFVVSLSGECADEIFGGYPWFHRKHELSSSSFPWMRSLDARNELLADRWRSKLNLNEYIQSRYEETVKETPLLEGESKEESERRQLFYLNMIWFMTTLLDRKDRMSMGASLEVRVPFADHRLVEYVWNIPWEMKTVGNQEKGILRRALEGILPHDVLYRKKSPYPKTHHPAYTKAVTVWLESLLQDKSSPLHEFFNKQMLQEIVETGGEGFKAPWFGQLMTGPQLLAHLAQIHVWFTDYNINVVE</sequence>
<evidence type="ECO:0000259" key="12">
    <source>
        <dbReference type="PROSITE" id="PS51278"/>
    </source>
</evidence>
<dbReference type="PANTHER" id="PTHR43284">
    <property type="entry name" value="ASPARAGINE SYNTHETASE (GLUTAMINE-HYDROLYZING)"/>
    <property type="match status" value="1"/>
</dbReference>
<protein>
    <recommendedName>
        <fullName evidence="3">asparagine synthase (glutamine-hydrolyzing)</fullName>
        <ecNumber evidence="3">6.3.5.4</ecNumber>
    </recommendedName>
</protein>
<dbReference type="PANTHER" id="PTHR43284:SF1">
    <property type="entry name" value="ASPARAGINE SYNTHETASE"/>
    <property type="match status" value="1"/>
</dbReference>
<dbReference type="Pfam" id="PF13537">
    <property type="entry name" value="GATase_7"/>
    <property type="match status" value="1"/>
</dbReference>
<feature type="domain" description="Glutamine amidotransferase type-2" evidence="12">
    <location>
        <begin position="2"/>
        <end position="216"/>
    </location>
</feature>
<keyword evidence="9" id="KW-0028">Amino-acid biosynthesis</keyword>
<evidence type="ECO:0000313" key="13">
    <source>
        <dbReference type="EMBL" id="MCU9612769.1"/>
    </source>
</evidence>
<dbReference type="Proteomes" id="UP001209318">
    <property type="component" value="Unassembled WGS sequence"/>
</dbReference>
<feature type="binding site" evidence="10">
    <location>
        <begin position="377"/>
        <end position="378"/>
    </location>
    <ligand>
        <name>ATP</name>
        <dbReference type="ChEBI" id="CHEBI:30616"/>
    </ligand>
</feature>
<dbReference type="PROSITE" id="PS51278">
    <property type="entry name" value="GATASE_TYPE_2"/>
    <property type="match status" value="1"/>
</dbReference>
<dbReference type="Gene3D" id="3.40.50.620">
    <property type="entry name" value="HUPs"/>
    <property type="match status" value="1"/>
</dbReference>
<dbReference type="SUPFAM" id="SSF56235">
    <property type="entry name" value="N-terminal nucleophile aminohydrolases (Ntn hydrolases)"/>
    <property type="match status" value="1"/>
</dbReference>
<dbReference type="GO" id="GO:0005829">
    <property type="term" value="C:cytosol"/>
    <property type="evidence" value="ECO:0007669"/>
    <property type="project" value="TreeGrafter"/>
</dbReference>
<comment type="caution">
    <text evidence="13">The sequence shown here is derived from an EMBL/GenBank/DDBJ whole genome shotgun (WGS) entry which is preliminary data.</text>
</comment>
<keyword evidence="14" id="KW-1185">Reference proteome</keyword>
<feature type="binding site" evidence="10">
    <location>
        <position position="102"/>
    </location>
    <ligand>
        <name>L-glutamine</name>
        <dbReference type="ChEBI" id="CHEBI:58359"/>
    </ligand>
</feature>
<dbReference type="EMBL" id="JAOUSF010000002">
    <property type="protein sequence ID" value="MCU9612769.1"/>
    <property type="molecule type" value="Genomic_DNA"/>
</dbReference>
<dbReference type="InterPro" id="IPR033738">
    <property type="entry name" value="AsnB_N"/>
</dbReference>
<evidence type="ECO:0000256" key="7">
    <source>
        <dbReference type="ARBA" id="ARBA00022962"/>
    </source>
</evidence>
<evidence type="ECO:0000256" key="4">
    <source>
        <dbReference type="ARBA" id="ARBA00022741"/>
    </source>
</evidence>
<dbReference type="GO" id="GO:0004066">
    <property type="term" value="F:asparagine synthase (glutamine-hydrolyzing) activity"/>
    <property type="evidence" value="ECO:0007669"/>
    <property type="project" value="UniProtKB-EC"/>
</dbReference>
<evidence type="ECO:0000256" key="5">
    <source>
        <dbReference type="ARBA" id="ARBA00022840"/>
    </source>
</evidence>
<feature type="active site" description="For GATase activity" evidence="9">
    <location>
        <position position="2"/>
    </location>
</feature>
<keyword evidence="6 9" id="KW-0061">Asparagine biosynthesis</keyword>
<name>A0AAE3ISR7_9BACI</name>
<dbReference type="PIRSF" id="PIRSF001589">
    <property type="entry name" value="Asn_synthetase_glu-h"/>
    <property type="match status" value="1"/>
</dbReference>
<dbReference type="InterPro" id="IPR029055">
    <property type="entry name" value="Ntn_hydrolases_N"/>
</dbReference>